<evidence type="ECO:0000256" key="1">
    <source>
        <dbReference type="SAM" id="MobiDB-lite"/>
    </source>
</evidence>
<sequence length="81" mass="8957">MDIMIGIQITNRNRLMKKAQLLHIMSDDDEEASEEGEAGIPNLTDFTIPVTVTDSEDTTTTTGSYMTATDFSSDESHIDNE</sequence>
<keyword evidence="3" id="KW-1185">Reference proteome</keyword>
<gene>
    <name evidence="2" type="ORF">Ocin01_05188</name>
</gene>
<feature type="region of interest" description="Disordered" evidence="1">
    <location>
        <begin position="54"/>
        <end position="81"/>
    </location>
</feature>
<reference evidence="2 3" key="1">
    <citation type="journal article" date="2016" name="Genome Biol. Evol.">
        <title>Gene Family Evolution Reflects Adaptation to Soil Environmental Stressors in the Genome of the Collembolan Orchesella cincta.</title>
        <authorList>
            <person name="Faddeeva-Vakhrusheva A."/>
            <person name="Derks M.F."/>
            <person name="Anvar S.Y."/>
            <person name="Agamennone V."/>
            <person name="Suring W."/>
            <person name="Smit S."/>
            <person name="van Straalen N.M."/>
            <person name="Roelofs D."/>
        </authorList>
    </citation>
    <scope>NUCLEOTIDE SEQUENCE [LARGE SCALE GENOMIC DNA]</scope>
    <source>
        <tissue evidence="2">Mixed pool</tissue>
    </source>
</reference>
<accession>A0A1D2N8S3</accession>
<dbReference type="AlphaFoldDB" id="A0A1D2N8S3"/>
<protein>
    <submittedName>
        <fullName evidence="2">Uncharacterized protein</fullName>
    </submittedName>
</protein>
<evidence type="ECO:0000313" key="2">
    <source>
        <dbReference type="EMBL" id="ODN01485.1"/>
    </source>
</evidence>
<comment type="caution">
    <text evidence="2">The sequence shown here is derived from an EMBL/GenBank/DDBJ whole genome shotgun (WGS) entry which is preliminary data.</text>
</comment>
<proteinExistence type="predicted"/>
<organism evidence="2 3">
    <name type="scientific">Orchesella cincta</name>
    <name type="common">Springtail</name>
    <name type="synonym">Podura cincta</name>
    <dbReference type="NCBI Taxonomy" id="48709"/>
    <lineage>
        <taxon>Eukaryota</taxon>
        <taxon>Metazoa</taxon>
        <taxon>Ecdysozoa</taxon>
        <taxon>Arthropoda</taxon>
        <taxon>Hexapoda</taxon>
        <taxon>Collembola</taxon>
        <taxon>Entomobryomorpha</taxon>
        <taxon>Entomobryoidea</taxon>
        <taxon>Orchesellidae</taxon>
        <taxon>Orchesellinae</taxon>
        <taxon>Orchesella</taxon>
    </lineage>
</organism>
<dbReference type="EMBL" id="LJIJ01000149">
    <property type="protein sequence ID" value="ODN01485.1"/>
    <property type="molecule type" value="Genomic_DNA"/>
</dbReference>
<evidence type="ECO:0000313" key="3">
    <source>
        <dbReference type="Proteomes" id="UP000094527"/>
    </source>
</evidence>
<name>A0A1D2N8S3_ORCCI</name>
<dbReference type="Proteomes" id="UP000094527">
    <property type="component" value="Unassembled WGS sequence"/>
</dbReference>
<feature type="compositionally biased region" description="Low complexity" evidence="1">
    <location>
        <begin position="58"/>
        <end position="70"/>
    </location>
</feature>